<feature type="transmembrane region" description="Helical" evidence="7">
    <location>
        <begin position="75"/>
        <end position="94"/>
    </location>
</feature>
<dbReference type="InterPro" id="IPR000715">
    <property type="entry name" value="Glycosyl_transferase_4"/>
</dbReference>
<reference evidence="8 9" key="1">
    <citation type="submission" date="2022-06" db="EMBL/GenBank/DDBJ databases">
        <title>Acetobacer genomes from food samples.</title>
        <authorList>
            <person name="Sombolestani A."/>
        </authorList>
    </citation>
    <scope>NUCLEOTIDE SEQUENCE [LARGE SCALE GENOMIC DNA]</scope>
    <source>
        <strain evidence="8 9">R-83285</strain>
    </source>
</reference>
<evidence type="ECO:0000256" key="1">
    <source>
        <dbReference type="ARBA" id="ARBA00004651"/>
    </source>
</evidence>
<feature type="transmembrane region" description="Helical" evidence="7">
    <location>
        <begin position="179"/>
        <end position="196"/>
    </location>
</feature>
<dbReference type="Proteomes" id="UP001523528">
    <property type="component" value="Unassembled WGS sequence"/>
</dbReference>
<evidence type="ECO:0000256" key="6">
    <source>
        <dbReference type="ARBA" id="ARBA00023136"/>
    </source>
</evidence>
<protein>
    <submittedName>
        <fullName evidence="8">UDP-phosphate alpha-N-acetylglucosaminephosphotransferase</fullName>
    </submittedName>
</protein>
<feature type="transmembrane region" description="Helical" evidence="7">
    <location>
        <begin position="278"/>
        <end position="296"/>
    </location>
</feature>
<comment type="caution">
    <text evidence="8">The sequence shown here is derived from an EMBL/GenBank/DDBJ whole genome shotgun (WGS) entry which is preliminary data.</text>
</comment>
<dbReference type="RefSeq" id="WP_165990960.1">
    <property type="nucleotide sequence ID" value="NZ_JAMYZY010000024.1"/>
</dbReference>
<feature type="transmembrane region" description="Helical" evidence="7">
    <location>
        <begin position="155"/>
        <end position="173"/>
    </location>
</feature>
<name>A0ABT1F1V4_9PROT</name>
<evidence type="ECO:0000256" key="7">
    <source>
        <dbReference type="SAM" id="Phobius"/>
    </source>
</evidence>
<keyword evidence="9" id="KW-1185">Reference proteome</keyword>
<feature type="transmembrane region" description="Helical" evidence="7">
    <location>
        <begin position="131"/>
        <end position="148"/>
    </location>
</feature>
<keyword evidence="2" id="KW-1003">Cell membrane</keyword>
<evidence type="ECO:0000313" key="9">
    <source>
        <dbReference type="Proteomes" id="UP001523528"/>
    </source>
</evidence>
<keyword evidence="3" id="KW-0808">Transferase</keyword>
<comment type="subcellular location">
    <subcellularLocation>
        <location evidence="1">Cell membrane</location>
        <topology evidence="1">Multi-pass membrane protein</topology>
    </subcellularLocation>
</comment>
<feature type="transmembrane region" description="Helical" evidence="7">
    <location>
        <begin position="236"/>
        <end position="257"/>
    </location>
</feature>
<dbReference type="EMBL" id="JAMYZZ010000023">
    <property type="protein sequence ID" value="MCP1259187.1"/>
    <property type="molecule type" value="Genomic_DNA"/>
</dbReference>
<feature type="transmembrane region" description="Helical" evidence="7">
    <location>
        <begin position="49"/>
        <end position="69"/>
    </location>
</feature>
<organism evidence="8 9">
    <name type="scientific">Acetobacter lambici</name>
    <dbReference type="NCBI Taxonomy" id="1332824"/>
    <lineage>
        <taxon>Bacteria</taxon>
        <taxon>Pseudomonadati</taxon>
        <taxon>Pseudomonadota</taxon>
        <taxon>Alphaproteobacteria</taxon>
        <taxon>Acetobacterales</taxon>
        <taxon>Acetobacteraceae</taxon>
        <taxon>Acetobacter</taxon>
    </lineage>
</organism>
<keyword evidence="4 7" id="KW-0812">Transmembrane</keyword>
<evidence type="ECO:0000256" key="5">
    <source>
        <dbReference type="ARBA" id="ARBA00022989"/>
    </source>
</evidence>
<dbReference type="PANTHER" id="PTHR22926">
    <property type="entry name" value="PHOSPHO-N-ACETYLMURAMOYL-PENTAPEPTIDE-TRANSFERASE"/>
    <property type="match status" value="1"/>
</dbReference>
<feature type="transmembrane region" description="Helical" evidence="7">
    <location>
        <begin position="6"/>
        <end position="28"/>
    </location>
</feature>
<keyword evidence="6 7" id="KW-0472">Membrane</keyword>
<evidence type="ECO:0000313" key="8">
    <source>
        <dbReference type="EMBL" id="MCP1259187.1"/>
    </source>
</evidence>
<dbReference type="Pfam" id="PF00953">
    <property type="entry name" value="Glycos_transf_4"/>
    <property type="match status" value="1"/>
</dbReference>
<proteinExistence type="predicted"/>
<sequence length="341" mass="36293">MSFFSSVLAFSCLLCAAMLCSVIVRRMIRLAVMDHPEYRSAHATPTPKGGGIGVMAAFGLFFPVLQALAGQPVLSFPYLMSACALTLLCGVSWLDDLYQWPPGIKFATQIIAASLVVQGGMGLVWPTPLAGAALSILWLVFVTNAVNFMDGLNGLIAGCLACAATALALAAPFLGVPALQWPALLLVACLVGFLPFNFPRARIFLGDVGSQGCGLLAGTTALYIASHTTQPRGWVLGPALLFPLIYDVVFTLIRRWLAGQALAQAHRGHLYQILHRSTLPVPVVSMLTWCLTLWGGSVGCLVAPTTGFWSGMAGVSLLMLPQLAWTAWAVGRARKYSIGTW</sequence>
<accession>A0ABT1F1V4</accession>
<evidence type="ECO:0000256" key="2">
    <source>
        <dbReference type="ARBA" id="ARBA00022475"/>
    </source>
</evidence>
<keyword evidence="5 7" id="KW-1133">Transmembrane helix</keyword>
<evidence type="ECO:0000256" key="4">
    <source>
        <dbReference type="ARBA" id="ARBA00022692"/>
    </source>
</evidence>
<feature type="transmembrane region" description="Helical" evidence="7">
    <location>
        <begin position="308"/>
        <end position="330"/>
    </location>
</feature>
<dbReference type="PANTHER" id="PTHR22926:SF3">
    <property type="entry name" value="UNDECAPRENYL-PHOSPHATE ALPHA-N-ACETYLGLUCOSAMINYL 1-PHOSPHATE TRANSFERASE"/>
    <property type="match status" value="1"/>
</dbReference>
<feature type="transmembrane region" description="Helical" evidence="7">
    <location>
        <begin position="203"/>
        <end position="224"/>
    </location>
</feature>
<gene>
    <name evidence="8" type="ORF">NKW50_11350</name>
</gene>
<evidence type="ECO:0000256" key="3">
    <source>
        <dbReference type="ARBA" id="ARBA00022679"/>
    </source>
</evidence>